<dbReference type="AlphaFoldDB" id="A0A8T4C788"/>
<sequence>MTAPQKRPFSRKKSLLERWSQVRRIKKRAMKGPSNFIFVKEFKPLIEEWMNEESISRNPLLNENVREMARRGMKDADFAIKNKIHEWGLSRALNMTGIFSSRERRMIRTKMDFILTANKNQQMNALIGVRKELGLLQYKKFLAWYNHTVDFIQKRTELLYESLK</sequence>
<reference evidence="1" key="1">
    <citation type="submission" date="2019-03" db="EMBL/GenBank/DDBJ databases">
        <title>Lake Tanganyika Metagenome-Assembled Genomes (MAGs).</title>
        <authorList>
            <person name="Tran P."/>
        </authorList>
    </citation>
    <scope>NUCLEOTIDE SEQUENCE</scope>
    <source>
        <strain evidence="1">M_DeepCast_50m_m2_156</strain>
    </source>
</reference>
<dbReference type="EMBL" id="VGJJ01000029">
    <property type="protein sequence ID" value="MBM3282406.1"/>
    <property type="molecule type" value="Genomic_DNA"/>
</dbReference>
<gene>
    <name evidence="1" type="ORF">FJY86_03655</name>
</gene>
<proteinExistence type="predicted"/>
<organism evidence="1 2">
    <name type="scientific">Candidatus Iainarchaeum sp</name>
    <dbReference type="NCBI Taxonomy" id="3101447"/>
    <lineage>
        <taxon>Archaea</taxon>
        <taxon>Candidatus Iainarchaeota</taxon>
        <taxon>Candidatus Iainarchaeia</taxon>
        <taxon>Candidatus Iainarchaeales</taxon>
        <taxon>Candidatus Iainarchaeaceae</taxon>
        <taxon>Candidatus Iainarchaeum</taxon>
    </lineage>
</organism>
<evidence type="ECO:0000313" key="2">
    <source>
        <dbReference type="Proteomes" id="UP000774699"/>
    </source>
</evidence>
<evidence type="ECO:0000313" key="1">
    <source>
        <dbReference type="EMBL" id="MBM3282406.1"/>
    </source>
</evidence>
<accession>A0A8T4C788</accession>
<protein>
    <submittedName>
        <fullName evidence="1">Uncharacterized protein</fullName>
    </submittedName>
</protein>
<name>A0A8T4C788_9ARCH</name>
<comment type="caution">
    <text evidence="1">The sequence shown here is derived from an EMBL/GenBank/DDBJ whole genome shotgun (WGS) entry which is preliminary data.</text>
</comment>
<dbReference type="Proteomes" id="UP000774699">
    <property type="component" value="Unassembled WGS sequence"/>
</dbReference>